<dbReference type="RefSeq" id="WP_202095373.1">
    <property type="nucleotide sequence ID" value="NZ_CP061035.1"/>
</dbReference>
<dbReference type="Proteomes" id="UP000595894">
    <property type="component" value="Chromosome"/>
</dbReference>
<keyword evidence="3" id="KW-1185">Reference proteome</keyword>
<dbReference type="AlphaFoldDB" id="A0A974S589"/>
<keyword evidence="1" id="KW-0472">Membrane</keyword>
<gene>
    <name evidence="2" type="ORF">H5J25_07350</name>
</gene>
<sequence>MSDYRSTDRDTVVVKRRSGGTVIAVIVVAALVIVGLLFATGFWSADVKEGALPDVSVKGGEMPKVDVDSKEVVVGTSKAKVEVPKVETETKTIDVPVVGVKDDNK</sequence>
<evidence type="ECO:0000313" key="2">
    <source>
        <dbReference type="EMBL" id="QQV78448.1"/>
    </source>
</evidence>
<keyword evidence="1" id="KW-1133">Transmembrane helix</keyword>
<feature type="transmembrane region" description="Helical" evidence="1">
    <location>
        <begin position="21"/>
        <end position="43"/>
    </location>
</feature>
<organism evidence="2 3">
    <name type="scientific">Sphingomonas aliaeris</name>
    <dbReference type="NCBI Taxonomy" id="2759526"/>
    <lineage>
        <taxon>Bacteria</taxon>
        <taxon>Pseudomonadati</taxon>
        <taxon>Pseudomonadota</taxon>
        <taxon>Alphaproteobacteria</taxon>
        <taxon>Sphingomonadales</taxon>
        <taxon>Sphingomonadaceae</taxon>
        <taxon>Sphingomonas</taxon>
    </lineage>
</organism>
<reference evidence="3" key="1">
    <citation type="submission" date="2020-09" db="EMBL/GenBank/DDBJ databases">
        <title>Sphingomonas sp., a new species isolated from pork steak.</title>
        <authorList>
            <person name="Heidler von Heilborn D."/>
        </authorList>
    </citation>
    <scope>NUCLEOTIDE SEQUENCE [LARGE SCALE GENOMIC DNA]</scope>
</reference>
<proteinExistence type="predicted"/>
<dbReference type="EMBL" id="CP061035">
    <property type="protein sequence ID" value="QQV78448.1"/>
    <property type="molecule type" value="Genomic_DNA"/>
</dbReference>
<evidence type="ECO:0000256" key="1">
    <source>
        <dbReference type="SAM" id="Phobius"/>
    </source>
</evidence>
<name>A0A974S589_9SPHN</name>
<dbReference type="KEGG" id="sari:H5J25_07350"/>
<evidence type="ECO:0000313" key="3">
    <source>
        <dbReference type="Proteomes" id="UP000595894"/>
    </source>
</evidence>
<keyword evidence="1" id="KW-0812">Transmembrane</keyword>
<accession>A0A974S589</accession>
<protein>
    <submittedName>
        <fullName evidence="2">Uncharacterized protein</fullName>
    </submittedName>
</protein>